<evidence type="ECO:0000256" key="1">
    <source>
        <dbReference type="ARBA" id="ARBA00000900"/>
    </source>
</evidence>
<dbReference type="InterPro" id="IPR013083">
    <property type="entry name" value="Znf_RING/FYVE/PHD"/>
</dbReference>
<organism evidence="11 12">
    <name type="scientific">Durio zibethinus</name>
    <name type="common">Durian</name>
    <dbReference type="NCBI Taxonomy" id="66656"/>
    <lineage>
        <taxon>Eukaryota</taxon>
        <taxon>Viridiplantae</taxon>
        <taxon>Streptophyta</taxon>
        <taxon>Embryophyta</taxon>
        <taxon>Tracheophyta</taxon>
        <taxon>Spermatophyta</taxon>
        <taxon>Magnoliopsida</taxon>
        <taxon>eudicotyledons</taxon>
        <taxon>Gunneridae</taxon>
        <taxon>Pentapetalae</taxon>
        <taxon>rosids</taxon>
        <taxon>malvids</taxon>
        <taxon>Malvales</taxon>
        <taxon>Malvaceae</taxon>
        <taxon>Helicteroideae</taxon>
        <taxon>Durio</taxon>
    </lineage>
</organism>
<dbReference type="GeneID" id="111306379"/>
<dbReference type="InterPro" id="IPR045191">
    <property type="entry name" value="MBR1/2-like"/>
</dbReference>
<evidence type="ECO:0000256" key="8">
    <source>
        <dbReference type="PROSITE-ProRule" id="PRU00175"/>
    </source>
</evidence>
<sequence>MPDTYPPLQRLLNLIVGMNRLNKPLESLPNNKSYDPSRWERGNDKDGNAESSDNNDEQAEYLLRMQPRLTASHLLICFGGEKLLKLQSFISSKDLTVAETARLLEANLRLEERGLSEDTFIRRLRTRTYCQHKISLDRSTVLDKKPEPCSICLVDYEDQDKVVLLYYCKHFYHVECIKKWLLRKNQCPTCKSLAFIPQHLPDWEGDIEYHQSYFNRFYYMKYE</sequence>
<dbReference type="SMART" id="SM00184">
    <property type="entry name" value="RING"/>
    <property type="match status" value="1"/>
</dbReference>
<keyword evidence="4" id="KW-0479">Metal-binding</keyword>
<dbReference type="Pfam" id="PF13639">
    <property type="entry name" value="zf-RING_2"/>
    <property type="match status" value="1"/>
</dbReference>
<dbReference type="PANTHER" id="PTHR22937:SF222">
    <property type="entry name" value="RING-TYPE E3 UBIQUITIN TRANSFERASE"/>
    <property type="match status" value="1"/>
</dbReference>
<dbReference type="KEGG" id="dzi:111306379"/>
<keyword evidence="6" id="KW-0833">Ubl conjugation pathway</keyword>
<keyword evidence="11" id="KW-1185">Reference proteome</keyword>
<keyword evidence="5 8" id="KW-0863">Zinc-finger</keyword>
<evidence type="ECO:0000256" key="2">
    <source>
        <dbReference type="ARBA" id="ARBA00012483"/>
    </source>
</evidence>
<dbReference type="InterPro" id="IPR001841">
    <property type="entry name" value="Znf_RING"/>
</dbReference>
<comment type="catalytic activity">
    <reaction evidence="1">
        <text>S-ubiquitinyl-[E2 ubiquitin-conjugating enzyme]-L-cysteine + [acceptor protein]-L-lysine = [E2 ubiquitin-conjugating enzyme]-L-cysteine + N(6)-ubiquitinyl-[acceptor protein]-L-lysine.</text>
        <dbReference type="EC" id="2.3.2.27"/>
    </reaction>
</comment>
<dbReference type="PANTHER" id="PTHR22937">
    <property type="entry name" value="E3 UBIQUITIN-PROTEIN LIGASE RNF165"/>
    <property type="match status" value="1"/>
</dbReference>
<dbReference type="EC" id="2.3.2.27" evidence="2"/>
<dbReference type="PROSITE" id="PS50089">
    <property type="entry name" value="ZF_RING_2"/>
    <property type="match status" value="1"/>
</dbReference>
<evidence type="ECO:0000313" key="12">
    <source>
        <dbReference type="RefSeq" id="XP_022760002.1"/>
    </source>
</evidence>
<dbReference type="Gene3D" id="3.30.40.10">
    <property type="entry name" value="Zinc/RING finger domain, C3HC4 (zinc finger)"/>
    <property type="match status" value="1"/>
</dbReference>
<proteinExistence type="predicted"/>
<feature type="compositionally biased region" description="Basic and acidic residues" evidence="9">
    <location>
        <begin position="35"/>
        <end position="48"/>
    </location>
</feature>
<feature type="domain" description="RING-type" evidence="10">
    <location>
        <begin position="149"/>
        <end position="191"/>
    </location>
</feature>
<dbReference type="OrthoDB" id="1160350at2759"/>
<evidence type="ECO:0000313" key="11">
    <source>
        <dbReference type="Proteomes" id="UP000515121"/>
    </source>
</evidence>
<dbReference type="SUPFAM" id="SSF57850">
    <property type="entry name" value="RING/U-box"/>
    <property type="match status" value="1"/>
</dbReference>
<reference evidence="12" key="1">
    <citation type="submission" date="2025-08" db="UniProtKB">
        <authorList>
            <consortium name="RefSeq"/>
        </authorList>
    </citation>
    <scope>IDENTIFICATION</scope>
    <source>
        <tissue evidence="12">Fruit stalk</tissue>
    </source>
</reference>
<dbReference type="AlphaFoldDB" id="A0A6P6A5D5"/>
<keyword evidence="7" id="KW-0862">Zinc</keyword>
<dbReference type="RefSeq" id="XP_022760002.1">
    <property type="nucleotide sequence ID" value="XM_022904267.1"/>
</dbReference>
<keyword evidence="3" id="KW-0808">Transferase</keyword>
<evidence type="ECO:0000256" key="9">
    <source>
        <dbReference type="SAM" id="MobiDB-lite"/>
    </source>
</evidence>
<protein>
    <recommendedName>
        <fullName evidence="2">RING-type E3 ubiquitin transferase</fullName>
        <ecNumber evidence="2">2.3.2.27</ecNumber>
    </recommendedName>
</protein>
<evidence type="ECO:0000256" key="3">
    <source>
        <dbReference type="ARBA" id="ARBA00022679"/>
    </source>
</evidence>
<evidence type="ECO:0000256" key="4">
    <source>
        <dbReference type="ARBA" id="ARBA00022723"/>
    </source>
</evidence>
<evidence type="ECO:0000256" key="6">
    <source>
        <dbReference type="ARBA" id="ARBA00022786"/>
    </source>
</evidence>
<dbReference type="Proteomes" id="UP000515121">
    <property type="component" value="Unplaced"/>
</dbReference>
<evidence type="ECO:0000256" key="7">
    <source>
        <dbReference type="ARBA" id="ARBA00022833"/>
    </source>
</evidence>
<dbReference type="GO" id="GO:0061630">
    <property type="term" value="F:ubiquitin protein ligase activity"/>
    <property type="evidence" value="ECO:0007669"/>
    <property type="project" value="UniProtKB-EC"/>
</dbReference>
<gene>
    <name evidence="12" type="primary">LOC111306379</name>
</gene>
<evidence type="ECO:0000256" key="5">
    <source>
        <dbReference type="ARBA" id="ARBA00022771"/>
    </source>
</evidence>
<dbReference type="CDD" id="cd16454">
    <property type="entry name" value="RING-H2_PA-TM-RING"/>
    <property type="match status" value="1"/>
</dbReference>
<evidence type="ECO:0000259" key="10">
    <source>
        <dbReference type="PROSITE" id="PS50089"/>
    </source>
</evidence>
<name>A0A6P6A5D5_DURZI</name>
<feature type="region of interest" description="Disordered" evidence="9">
    <location>
        <begin position="25"/>
        <end position="56"/>
    </location>
</feature>
<dbReference type="GO" id="GO:0005634">
    <property type="term" value="C:nucleus"/>
    <property type="evidence" value="ECO:0007669"/>
    <property type="project" value="TreeGrafter"/>
</dbReference>
<dbReference type="GO" id="GO:0008270">
    <property type="term" value="F:zinc ion binding"/>
    <property type="evidence" value="ECO:0007669"/>
    <property type="project" value="UniProtKB-KW"/>
</dbReference>
<accession>A0A6P6A5D5</accession>